<evidence type="ECO:0000313" key="2">
    <source>
        <dbReference type="EMBL" id="MBB6135792.1"/>
    </source>
</evidence>
<gene>
    <name evidence="2" type="ORF">HD842_003959</name>
</gene>
<evidence type="ECO:0000313" key="3">
    <source>
        <dbReference type="Proteomes" id="UP000540787"/>
    </source>
</evidence>
<reference evidence="2 3" key="1">
    <citation type="submission" date="2020-08" db="EMBL/GenBank/DDBJ databases">
        <title>The Agave Microbiome: Exploring the role of microbial communities in plant adaptations to desert environments.</title>
        <authorList>
            <person name="Partida-Martinez L.P."/>
        </authorList>
    </citation>
    <scope>NUCLEOTIDE SEQUENCE [LARGE SCALE GENOMIC DNA]</scope>
    <source>
        <strain evidence="2 3">AT3.2</strain>
    </source>
</reference>
<proteinExistence type="predicted"/>
<protein>
    <submittedName>
        <fullName evidence="2">Uncharacterized protein</fullName>
    </submittedName>
</protein>
<feature type="region of interest" description="Disordered" evidence="1">
    <location>
        <begin position="614"/>
        <end position="642"/>
    </location>
</feature>
<dbReference type="RefSeq" id="WP_183556434.1">
    <property type="nucleotide sequence ID" value="NZ_JACHBX010000004.1"/>
</dbReference>
<evidence type="ECO:0000256" key="1">
    <source>
        <dbReference type="SAM" id="MobiDB-lite"/>
    </source>
</evidence>
<keyword evidence="3" id="KW-1185">Reference proteome</keyword>
<dbReference type="AlphaFoldDB" id="A0A7X0CG74"/>
<dbReference type="Proteomes" id="UP000540787">
    <property type="component" value="Unassembled WGS sequence"/>
</dbReference>
<organism evidence="2 3">
    <name type="scientific">Massilia aurea</name>
    <dbReference type="NCBI Taxonomy" id="373040"/>
    <lineage>
        <taxon>Bacteria</taxon>
        <taxon>Pseudomonadati</taxon>
        <taxon>Pseudomonadota</taxon>
        <taxon>Betaproteobacteria</taxon>
        <taxon>Burkholderiales</taxon>
        <taxon>Oxalobacteraceae</taxon>
        <taxon>Telluria group</taxon>
        <taxon>Massilia</taxon>
    </lineage>
</organism>
<accession>A0A7X0CG74</accession>
<name>A0A7X0CG74_9BURK</name>
<comment type="caution">
    <text evidence="2">The sequence shown here is derived from an EMBL/GenBank/DDBJ whole genome shotgun (WGS) entry which is preliminary data.</text>
</comment>
<feature type="region of interest" description="Disordered" evidence="1">
    <location>
        <begin position="809"/>
        <end position="838"/>
    </location>
</feature>
<dbReference type="EMBL" id="JACHBX010000004">
    <property type="protein sequence ID" value="MBB6135792.1"/>
    <property type="molecule type" value="Genomic_DNA"/>
</dbReference>
<sequence>MMNAWRETLLLNLDRTGSATRLPFDENWQHEAFRFVKNELNAAIAQAEVYAHSWSNSHTTGQDHNQIERSYNAIFINGSRGAGKTAFMINIEMMWRAKFKESKLCFLPLIDPTLIRDEEGFDSYLVAQVHYAVRSYHAARQQSRPSEIYLRALESLGESLAPTDGKTMGIGIDRILSYQVAQTWEWRFHNFLYQATLELNVTAFVFRIDDIDMSLGRAHGLLETLRRWLACPFSVPLVSGDINLYRQLAQQYFNEHSKHGIDSSYQEKLAENYLEKLFPTNLRTQFTSLSLLQPRLEIVQQNFSMGEGIPLDIYLGWMAELVYPFTNGEEGSKPSLLPDTARTLVQLVKMPARYLAQEPDAWRALANVRTSPTEIHYYEIAHCAKDFVETDDGMFHAALRDGWMKYCEAHRNWVGWRVTESEVMLAGFVINSQENDMRPLRRPLRELPIFNVGSQFSIPAEDEHYDFSAECMRQLHLLERGRASAYIESQKSLLAKELRTNIPYPALEYFVYMQFVSQATVEQTLTNIKAQSQGQNNSFRKAVLLLNLYTTHEFYGRSGTATRQLFFGKAFELLLDSILQDYISTNTRQVASHVRRILTTAPFHSTYSVFPTKSVDNDDSTQGSMAPISQDDAAPTDANPRAGLDLATNELHGVQNWLRSDIKRWQIEHAEILGRIRKRGALHLLYCVFNKTFNQLNALKAGSGLISEASAANTLSHAARRFQMIVINAVASFVKPNHLLVVQRNVASGAHIDLNPEKWDSDRSWHINVRSLEKNRLRDEAMQLVKALQAHPIFQLVEIDGDGLFPLGPRKKNATETNGVSEHAREQPDNSISPNLENPVASYLRDSLLTTRTRRPGIVRLMKALLAIPRWEVHALQIAHSHRAELELLRYKADKYEVPGSSTLGKIIARAFAQN</sequence>